<organism evidence="4">
    <name type="scientific">uncultured Microgenomates bacterium Rifle_16ft_4_minimus_37633</name>
    <dbReference type="NCBI Taxonomy" id="1665114"/>
    <lineage>
        <taxon>Bacteria</taxon>
        <taxon>Candidatus Microgenomatota</taxon>
        <taxon>environmental samples</taxon>
    </lineage>
</organism>
<feature type="domain" description="Nudix hydrolase" evidence="3">
    <location>
        <begin position="1"/>
        <end position="138"/>
    </location>
</feature>
<evidence type="ECO:0000256" key="1">
    <source>
        <dbReference type="ARBA" id="ARBA00001946"/>
    </source>
</evidence>
<accession>A0A0H4TNX5</accession>
<dbReference type="InterPro" id="IPR000086">
    <property type="entry name" value="NUDIX_hydrolase_dom"/>
</dbReference>
<dbReference type="InterPro" id="IPR015797">
    <property type="entry name" value="NUDIX_hydrolase-like_dom_sf"/>
</dbReference>
<dbReference type="AlphaFoldDB" id="A0A0H4TNX5"/>
<keyword evidence="2" id="KW-0378">Hydrolase</keyword>
<evidence type="ECO:0000313" key="4">
    <source>
        <dbReference type="EMBL" id="AKQ02364.1"/>
    </source>
</evidence>
<proteinExistence type="predicted"/>
<dbReference type="EMBL" id="KT006999">
    <property type="protein sequence ID" value="AKQ02364.1"/>
    <property type="molecule type" value="Genomic_DNA"/>
</dbReference>
<dbReference type="SUPFAM" id="SSF55811">
    <property type="entry name" value="Nudix"/>
    <property type="match status" value="1"/>
</dbReference>
<reference evidence="4" key="1">
    <citation type="journal article" date="2015" name="ISME J.">
        <title>Aquifer environment selects for microbial species cohorts in sediment and groundwater.</title>
        <authorList>
            <person name="Hug L.A."/>
            <person name="Thomas B.C."/>
            <person name="Brown C.T."/>
            <person name="Frischkorn K.R."/>
            <person name="Williams K.H."/>
            <person name="Tringe S.G."/>
            <person name="Banfield J.F."/>
        </authorList>
    </citation>
    <scope>NUCLEOTIDE SEQUENCE</scope>
</reference>
<name>A0A0H4TNX5_9BACT</name>
<dbReference type="Gene3D" id="3.90.79.10">
    <property type="entry name" value="Nucleoside Triphosphate Pyrophosphohydrolase"/>
    <property type="match status" value="1"/>
</dbReference>
<dbReference type="GO" id="GO:0016787">
    <property type="term" value="F:hydrolase activity"/>
    <property type="evidence" value="ECO:0007669"/>
    <property type="project" value="UniProtKB-KW"/>
</dbReference>
<dbReference type="PROSITE" id="PS51462">
    <property type="entry name" value="NUDIX"/>
    <property type="match status" value="1"/>
</dbReference>
<sequence length="138" mass="16001">MSIKIFVATKAFINYKGKILIIRESSEYLEGANRGKYDVVGGRVEPGQRFDESLVREVKEETGLSVKLGKPFYVGEWRPIVRGEQWQIVGTFFECFSDSDKVILSKDHNKFVWIDPKDFKKYNLIENLIPAFTTYNTH</sequence>
<dbReference type="Pfam" id="PF00293">
    <property type="entry name" value="NUDIX"/>
    <property type="match status" value="1"/>
</dbReference>
<protein>
    <recommendedName>
        <fullName evidence="3">Nudix hydrolase domain-containing protein</fullName>
    </recommendedName>
</protein>
<evidence type="ECO:0000256" key="2">
    <source>
        <dbReference type="ARBA" id="ARBA00022801"/>
    </source>
</evidence>
<dbReference type="PANTHER" id="PTHR43046:SF14">
    <property type="entry name" value="MUTT_NUDIX FAMILY PROTEIN"/>
    <property type="match status" value="1"/>
</dbReference>
<dbReference type="PANTHER" id="PTHR43046">
    <property type="entry name" value="GDP-MANNOSE MANNOSYL HYDROLASE"/>
    <property type="match status" value="1"/>
</dbReference>
<evidence type="ECO:0000259" key="3">
    <source>
        <dbReference type="PROSITE" id="PS51462"/>
    </source>
</evidence>
<comment type="cofactor">
    <cofactor evidence="1">
        <name>Mg(2+)</name>
        <dbReference type="ChEBI" id="CHEBI:18420"/>
    </cofactor>
</comment>